<proteinExistence type="predicted"/>
<comment type="caution">
    <text evidence="1">The sequence shown here is derived from an EMBL/GenBank/DDBJ whole genome shotgun (WGS) entry which is preliminary data.</text>
</comment>
<protein>
    <submittedName>
        <fullName evidence="1">Uncharacterized protein</fullName>
    </submittedName>
</protein>
<evidence type="ECO:0000313" key="1">
    <source>
        <dbReference type="EMBL" id="TCK83297.1"/>
    </source>
</evidence>
<dbReference type="AlphaFoldDB" id="A0A4R1LWW1"/>
<evidence type="ECO:0000313" key="2">
    <source>
        <dbReference type="Proteomes" id="UP000294616"/>
    </source>
</evidence>
<gene>
    <name evidence="1" type="ORF">C8N28_1893</name>
</gene>
<dbReference type="OrthoDB" id="9974172at2"/>
<reference evidence="1 2" key="1">
    <citation type="submission" date="2019-03" db="EMBL/GenBank/DDBJ databases">
        <title>Genomic Encyclopedia of Archaeal and Bacterial Type Strains, Phase II (KMG-II): from individual species to whole genera.</title>
        <authorList>
            <person name="Goeker M."/>
        </authorList>
    </citation>
    <scope>NUCLEOTIDE SEQUENCE [LARGE SCALE GENOMIC DNA]</scope>
    <source>
        <strain evidence="1 2">DSM 22554</strain>
    </source>
</reference>
<dbReference type="RefSeq" id="WP_132224162.1">
    <property type="nucleotide sequence ID" value="NZ_SMGO01000002.1"/>
</dbReference>
<dbReference type="EMBL" id="SMGO01000002">
    <property type="protein sequence ID" value="TCK83297.1"/>
    <property type="molecule type" value="Genomic_DNA"/>
</dbReference>
<dbReference type="Proteomes" id="UP000294616">
    <property type="component" value="Unassembled WGS sequence"/>
</dbReference>
<accession>A0A4R1LWW1</accession>
<name>A0A4R1LWW1_9SPHI</name>
<organism evidence="1 2">
    <name type="scientific">Albibacterium bauzanense</name>
    <dbReference type="NCBI Taxonomy" id="653929"/>
    <lineage>
        <taxon>Bacteria</taxon>
        <taxon>Pseudomonadati</taxon>
        <taxon>Bacteroidota</taxon>
        <taxon>Sphingobacteriia</taxon>
        <taxon>Sphingobacteriales</taxon>
        <taxon>Sphingobacteriaceae</taxon>
        <taxon>Albibacterium</taxon>
    </lineage>
</organism>
<keyword evidence="2" id="KW-1185">Reference proteome</keyword>
<sequence>MDETSTPKLVKFKSKQKTVFISKHAWVNSDDPFEKSLADLLDKELINPRKQIIDEILEFSKRNM</sequence>